<dbReference type="EMBL" id="CP047385">
    <property type="protein sequence ID" value="QHF13547.1"/>
    <property type="molecule type" value="Genomic_DNA"/>
</dbReference>
<reference evidence="1 2" key="1">
    <citation type="journal article" date="2015" name="Genome Announc.">
        <title>Genome Sequences of Two Pandoraea pnomenusa Isolates Recovered 11 Months Apart from a Cystic Fibrosis Patient.</title>
        <authorList>
            <person name="Ee R."/>
            <person name="Ambrose M."/>
            <person name="Lazenby J."/>
            <person name="Williams P."/>
            <person name="Chan K.G."/>
            <person name="Roddam L."/>
        </authorList>
    </citation>
    <scope>NUCLEOTIDE SEQUENCE [LARGE SCALE GENOMIC DNA]</scope>
    <source>
        <strain evidence="1 2">6399</strain>
    </source>
</reference>
<evidence type="ECO:0000313" key="2">
    <source>
        <dbReference type="Proteomes" id="UP000035080"/>
    </source>
</evidence>
<protein>
    <recommendedName>
        <fullName evidence="3">Transposase</fullName>
    </recommendedName>
</protein>
<dbReference type="Proteomes" id="UP000035080">
    <property type="component" value="Chromosome"/>
</dbReference>
<proteinExistence type="predicted"/>
<keyword evidence="2" id="KW-1185">Reference proteome</keyword>
<organism evidence="1 2">
    <name type="scientific">Pandoraea fibrosis</name>
    <dbReference type="NCBI Taxonomy" id="1891094"/>
    <lineage>
        <taxon>Bacteria</taxon>
        <taxon>Pseudomonadati</taxon>
        <taxon>Pseudomonadota</taxon>
        <taxon>Betaproteobacteria</taxon>
        <taxon>Burkholderiales</taxon>
        <taxon>Burkholderiaceae</taxon>
        <taxon>Pandoraea</taxon>
    </lineage>
</organism>
<sequence length="125" mass="15081">MTPRKPRHANTWERRDIKEISQYAETFLIFAHLHLNSLLHAQYNLNANDYFASIDHVLRFQVTFFLRKIHDTLDPLRKSIRSREYRRCYLVRAKIGTTTDYLIINPPKSRDEFRLSHKILATRLR</sequence>
<dbReference type="RefSeq" id="WP_144400275.1">
    <property type="nucleotide sequence ID" value="NZ_CP047385.1"/>
</dbReference>
<accession>A0ABX6HSM3</accession>
<evidence type="ECO:0008006" key="3">
    <source>
        <dbReference type="Google" id="ProtNLM"/>
    </source>
</evidence>
<evidence type="ECO:0000313" key="1">
    <source>
        <dbReference type="EMBL" id="QHF13547.1"/>
    </source>
</evidence>
<name>A0ABX6HSM3_9BURK</name>
<gene>
    <name evidence="1" type="ORF">PI93_013515</name>
</gene>